<dbReference type="Proteomes" id="UP000199025">
    <property type="component" value="Unassembled WGS sequence"/>
</dbReference>
<name>A0A1I3YQ07_9PSEU</name>
<dbReference type="STRING" id="115433.SAMN05421835_118119"/>
<keyword evidence="1" id="KW-0489">Methyltransferase</keyword>
<dbReference type="InterPro" id="IPR029063">
    <property type="entry name" value="SAM-dependent_MTases_sf"/>
</dbReference>
<protein>
    <submittedName>
        <fullName evidence="1">O-Methyltransferase involved in polyketide biosynthesis</fullName>
    </submittedName>
</protein>
<dbReference type="GO" id="GO:0032259">
    <property type="term" value="P:methylation"/>
    <property type="evidence" value="ECO:0007669"/>
    <property type="project" value="UniProtKB-KW"/>
</dbReference>
<dbReference type="Pfam" id="PF04672">
    <property type="entry name" value="Methyltransf_19"/>
    <property type="match status" value="1"/>
</dbReference>
<proteinExistence type="predicted"/>
<dbReference type="OrthoDB" id="3516042at2"/>
<gene>
    <name evidence="1" type="ORF">SAMN05421835_118119</name>
</gene>
<dbReference type="RefSeq" id="WP_091512638.1">
    <property type="nucleotide sequence ID" value="NZ_CBDRCA010000045.1"/>
</dbReference>
<evidence type="ECO:0000313" key="1">
    <source>
        <dbReference type="EMBL" id="SFK33912.1"/>
    </source>
</evidence>
<dbReference type="AlphaFoldDB" id="A0A1I3YQ07"/>
<dbReference type="PIRSF" id="PIRSF017393">
    <property type="entry name" value="MTase_SAV2177"/>
    <property type="match status" value="1"/>
</dbReference>
<dbReference type="Gene3D" id="3.40.50.150">
    <property type="entry name" value="Vaccinia Virus protein VP39"/>
    <property type="match status" value="1"/>
</dbReference>
<evidence type="ECO:0000313" key="2">
    <source>
        <dbReference type="Proteomes" id="UP000199025"/>
    </source>
</evidence>
<dbReference type="InterPro" id="IPR006764">
    <property type="entry name" value="SAM_dep_MeTrfase_SAV2177_type"/>
</dbReference>
<dbReference type="EMBL" id="FORP01000018">
    <property type="protein sequence ID" value="SFK33912.1"/>
    <property type="molecule type" value="Genomic_DNA"/>
</dbReference>
<dbReference type="SUPFAM" id="SSF53335">
    <property type="entry name" value="S-adenosyl-L-methionine-dependent methyltransferases"/>
    <property type="match status" value="1"/>
</dbReference>
<reference evidence="1 2" key="1">
    <citation type="submission" date="2016-10" db="EMBL/GenBank/DDBJ databases">
        <authorList>
            <person name="de Groot N.N."/>
        </authorList>
    </citation>
    <scope>NUCLEOTIDE SEQUENCE [LARGE SCALE GENOMIC DNA]</scope>
    <source>
        <strain evidence="1 2">DSM 44468</strain>
    </source>
</reference>
<accession>A0A1I3YQ07</accession>
<keyword evidence="1" id="KW-0808">Transferase</keyword>
<dbReference type="GO" id="GO:0008168">
    <property type="term" value="F:methyltransferase activity"/>
    <property type="evidence" value="ECO:0007669"/>
    <property type="project" value="UniProtKB-KW"/>
</dbReference>
<keyword evidence="2" id="KW-1185">Reference proteome</keyword>
<organism evidence="1 2">
    <name type="scientific">Amycolatopsis sacchari</name>
    <dbReference type="NCBI Taxonomy" id="115433"/>
    <lineage>
        <taxon>Bacteria</taxon>
        <taxon>Bacillati</taxon>
        <taxon>Actinomycetota</taxon>
        <taxon>Actinomycetes</taxon>
        <taxon>Pseudonocardiales</taxon>
        <taxon>Pseudonocardiaceae</taxon>
        <taxon>Amycolatopsis</taxon>
    </lineage>
</organism>
<sequence>MAAHEVPAGPSRTRASAAGVYDWCLGGRHHLDCDAEAGIEALRRLPTATLTARYNREFLRRVVRWMVEQGIRQFLDLGSGYPTVGNVHEIAQDHARDARVVYVDLDPDTVAVSTRLLADNPHAVCIQGDVCDPDAVLRHEEVRRLLDFSQPAGLLMISVLPFVPGDAGPVVRHYKSALAPGSYLAISHVTPPEDDRAREQQAALAASYNKTVETPARLRTREEILALFARTELVPPGLGRATDWRPAPGHRTERDDQAAAVLLGGVARIP</sequence>